<feature type="domain" description="V-SNARE coiled-coil homology" evidence="16">
    <location>
        <begin position="156"/>
        <end position="216"/>
    </location>
</feature>
<evidence type="ECO:0000256" key="11">
    <source>
        <dbReference type="ARBA" id="ARBA00023136"/>
    </source>
</evidence>
<dbReference type="InterPro" id="IPR042855">
    <property type="entry name" value="V_SNARE_CC"/>
</dbReference>
<evidence type="ECO:0000256" key="1">
    <source>
        <dbReference type="ARBA" id="ARBA00004163"/>
    </source>
</evidence>
<proteinExistence type="inferred from homology"/>
<keyword evidence="7" id="KW-0653">Protein transport</keyword>
<keyword evidence="11 14" id="KW-0472">Membrane</keyword>
<evidence type="ECO:0008006" key="19">
    <source>
        <dbReference type="Google" id="ProtNLM"/>
    </source>
</evidence>
<feature type="transmembrane region" description="Helical" evidence="14">
    <location>
        <begin position="220"/>
        <end position="238"/>
    </location>
</feature>
<evidence type="ECO:0000256" key="8">
    <source>
        <dbReference type="ARBA" id="ARBA00022989"/>
    </source>
</evidence>
<evidence type="ECO:0000256" key="14">
    <source>
        <dbReference type="SAM" id="Phobius"/>
    </source>
</evidence>
<dbReference type="GO" id="GO:0015031">
    <property type="term" value="P:protein transport"/>
    <property type="evidence" value="ECO:0007669"/>
    <property type="project" value="UniProtKB-KW"/>
</dbReference>
<dbReference type="Gene3D" id="1.20.5.110">
    <property type="match status" value="1"/>
</dbReference>
<dbReference type="PANTHER" id="PTHR45837">
    <property type="entry name" value="VESICLE-TRAFFICKING PROTEIN SEC22B"/>
    <property type="match status" value="1"/>
</dbReference>
<keyword evidence="8 14" id="KW-1133">Transmembrane helix</keyword>
<evidence type="ECO:0000313" key="17">
    <source>
        <dbReference type="EMBL" id="KAF0980294.1"/>
    </source>
</evidence>
<reference evidence="17 18" key="1">
    <citation type="journal article" date="2019" name="Sci. Rep.">
        <title>Nanopore sequencing improves the draft genome of the human pathogenic amoeba Naegleria fowleri.</title>
        <authorList>
            <person name="Liechti N."/>
            <person name="Schurch N."/>
            <person name="Bruggmann R."/>
            <person name="Wittwer M."/>
        </authorList>
    </citation>
    <scope>NUCLEOTIDE SEQUENCE [LARGE SCALE GENOMIC DNA]</scope>
    <source>
        <strain evidence="17 18">ATCC 30894</strain>
    </source>
</reference>
<keyword evidence="9" id="KW-0333">Golgi apparatus</keyword>
<dbReference type="SUPFAM" id="SSF64356">
    <property type="entry name" value="SNARE-like"/>
    <property type="match status" value="1"/>
</dbReference>
<keyword evidence="18" id="KW-1185">Reference proteome</keyword>
<keyword evidence="4" id="KW-0813">Transport</keyword>
<gene>
    <name evidence="17" type="ORF">FDP41_013508</name>
</gene>
<keyword evidence="6" id="KW-0256">Endoplasmic reticulum</keyword>
<dbReference type="InterPro" id="IPR011012">
    <property type="entry name" value="Longin-like_dom_sf"/>
</dbReference>
<dbReference type="GO" id="GO:0006890">
    <property type="term" value="P:retrograde vesicle-mediated transport, Golgi to endoplasmic reticulum"/>
    <property type="evidence" value="ECO:0007669"/>
    <property type="project" value="InterPro"/>
</dbReference>
<dbReference type="VEuPathDB" id="AmoebaDB:NF0019370"/>
<accession>A0A6A5C135</accession>
<dbReference type="Gene3D" id="3.30.450.50">
    <property type="entry name" value="Longin domain"/>
    <property type="match status" value="1"/>
</dbReference>
<dbReference type="GeneID" id="68120723"/>
<feature type="compositionally biased region" description="Polar residues" evidence="13">
    <location>
        <begin position="31"/>
        <end position="46"/>
    </location>
</feature>
<evidence type="ECO:0000256" key="12">
    <source>
        <dbReference type="PROSITE-ProRule" id="PRU00290"/>
    </source>
</evidence>
<protein>
    <recommendedName>
        <fullName evidence="19">V-SNARE coiled-coil homology domain-containing protein</fullName>
    </recommendedName>
</protein>
<dbReference type="CDD" id="cd14824">
    <property type="entry name" value="Longin"/>
    <property type="match status" value="1"/>
</dbReference>
<dbReference type="GO" id="GO:0005789">
    <property type="term" value="C:endoplasmic reticulum membrane"/>
    <property type="evidence" value="ECO:0007669"/>
    <property type="project" value="UniProtKB-SubCell"/>
</dbReference>
<dbReference type="OMA" id="FIYWRFF"/>
<name>A0A6A5C135_NAEFO</name>
<dbReference type="InterPro" id="IPR010908">
    <property type="entry name" value="Longin_dom"/>
</dbReference>
<dbReference type="Pfam" id="PF13774">
    <property type="entry name" value="Longin"/>
    <property type="match status" value="1"/>
</dbReference>
<dbReference type="Proteomes" id="UP000444721">
    <property type="component" value="Unassembled WGS sequence"/>
</dbReference>
<dbReference type="GO" id="GO:0006888">
    <property type="term" value="P:endoplasmic reticulum to Golgi vesicle-mediated transport"/>
    <property type="evidence" value="ECO:0007669"/>
    <property type="project" value="InterPro"/>
</dbReference>
<dbReference type="VEuPathDB" id="AmoebaDB:FDP41_013508"/>
<evidence type="ECO:0000256" key="6">
    <source>
        <dbReference type="ARBA" id="ARBA00022824"/>
    </source>
</evidence>
<feature type="domain" description="Longin" evidence="15">
    <location>
        <begin position="6"/>
        <end position="141"/>
    </location>
</feature>
<dbReference type="InterPro" id="IPR044565">
    <property type="entry name" value="Sec22"/>
</dbReference>
<dbReference type="OrthoDB" id="1719357at2759"/>
<dbReference type="RefSeq" id="XP_044565007.1">
    <property type="nucleotide sequence ID" value="XM_044704146.1"/>
</dbReference>
<evidence type="ECO:0000259" key="16">
    <source>
        <dbReference type="PROSITE" id="PS50892"/>
    </source>
</evidence>
<dbReference type="PROSITE" id="PS50859">
    <property type="entry name" value="LONGIN"/>
    <property type="match status" value="1"/>
</dbReference>
<feature type="region of interest" description="Disordered" evidence="13">
    <location>
        <begin position="21"/>
        <end position="49"/>
    </location>
</feature>
<keyword evidence="5 14" id="KW-0812">Transmembrane</keyword>
<evidence type="ECO:0000259" key="15">
    <source>
        <dbReference type="PROSITE" id="PS50859"/>
    </source>
</evidence>
<dbReference type="SMART" id="SM01270">
    <property type="entry name" value="Longin"/>
    <property type="match status" value="1"/>
</dbReference>
<keyword evidence="10 12" id="KW-0175">Coiled coil</keyword>
<evidence type="ECO:0000256" key="3">
    <source>
        <dbReference type="ARBA" id="ARBA00008025"/>
    </source>
</evidence>
<evidence type="ECO:0000256" key="7">
    <source>
        <dbReference type="ARBA" id="ARBA00022927"/>
    </source>
</evidence>
<comment type="caution">
    <text evidence="17">The sequence shown here is derived from an EMBL/GenBank/DDBJ whole genome shotgun (WGS) entry which is preliminary data.</text>
</comment>
<evidence type="ECO:0000256" key="2">
    <source>
        <dbReference type="ARBA" id="ARBA00004394"/>
    </source>
</evidence>
<organism evidence="17 18">
    <name type="scientific">Naegleria fowleri</name>
    <name type="common">Brain eating amoeba</name>
    <dbReference type="NCBI Taxonomy" id="5763"/>
    <lineage>
        <taxon>Eukaryota</taxon>
        <taxon>Discoba</taxon>
        <taxon>Heterolobosea</taxon>
        <taxon>Tetramitia</taxon>
        <taxon>Eutetramitia</taxon>
        <taxon>Vahlkampfiidae</taxon>
        <taxon>Naegleria</taxon>
    </lineage>
</organism>
<evidence type="ECO:0000256" key="9">
    <source>
        <dbReference type="ARBA" id="ARBA00023034"/>
    </source>
</evidence>
<comment type="similarity">
    <text evidence="3">Belongs to the synaptobrevin family.</text>
</comment>
<sequence length="239" mass="27542">MLKLTFIARLSDSLPLAESIDEKDGEDDNITKSVISNGKKSNNNQPDPYEQYKTQRKKILEQLALLGSNSNEKMSIDSGSMVFHTLTSSGLIYMTLCEKSYSSQLAYAFLDELKKEFEQLYGSEVHKVERPYAFMKFDTFIQKTRRVYTDLRTKRNLQILKDELQDVHHIIKKNISDVIGRGAQLEQMGAMSNEILDGAKKFKMQAAELADLTFWKKYKIFIIIAAVILFLLLLRYVLF</sequence>
<evidence type="ECO:0000256" key="5">
    <source>
        <dbReference type="ARBA" id="ARBA00022692"/>
    </source>
</evidence>
<dbReference type="SUPFAM" id="SSF58038">
    <property type="entry name" value="SNARE fusion complex"/>
    <property type="match status" value="1"/>
</dbReference>
<evidence type="ECO:0000313" key="18">
    <source>
        <dbReference type="Proteomes" id="UP000444721"/>
    </source>
</evidence>
<dbReference type="EMBL" id="VFQX01000019">
    <property type="protein sequence ID" value="KAF0980294.1"/>
    <property type="molecule type" value="Genomic_DNA"/>
</dbReference>
<evidence type="ECO:0000256" key="13">
    <source>
        <dbReference type="SAM" id="MobiDB-lite"/>
    </source>
</evidence>
<dbReference type="GO" id="GO:0005484">
    <property type="term" value="F:SNAP receptor activity"/>
    <property type="evidence" value="ECO:0007669"/>
    <property type="project" value="InterPro"/>
</dbReference>
<dbReference type="GO" id="GO:0000139">
    <property type="term" value="C:Golgi membrane"/>
    <property type="evidence" value="ECO:0007669"/>
    <property type="project" value="UniProtKB-SubCell"/>
</dbReference>
<evidence type="ECO:0000256" key="4">
    <source>
        <dbReference type="ARBA" id="ARBA00022448"/>
    </source>
</evidence>
<dbReference type="Pfam" id="PF00957">
    <property type="entry name" value="Synaptobrevin"/>
    <property type="match status" value="1"/>
</dbReference>
<comment type="subcellular location">
    <subcellularLocation>
        <location evidence="1">Endoplasmic reticulum membrane</location>
        <topology evidence="1">Single-pass type IV membrane protein</topology>
    </subcellularLocation>
    <subcellularLocation>
        <location evidence="2">Golgi apparatus membrane</location>
    </subcellularLocation>
</comment>
<dbReference type="AlphaFoldDB" id="A0A6A5C135"/>
<dbReference type="PROSITE" id="PS50892">
    <property type="entry name" value="V_SNARE"/>
    <property type="match status" value="1"/>
</dbReference>
<evidence type="ECO:0000256" key="10">
    <source>
        <dbReference type="ARBA" id="ARBA00023054"/>
    </source>
</evidence>
<dbReference type="VEuPathDB" id="AmoebaDB:NfTy_028400"/>